<protein>
    <submittedName>
        <fullName evidence="1">Uncharacterized protein</fullName>
    </submittedName>
</protein>
<accession>A0A1G6LS78</accession>
<dbReference type="STRING" id="1045774.SAMN05421872_102344"/>
<reference evidence="1 2" key="1">
    <citation type="submission" date="2016-10" db="EMBL/GenBank/DDBJ databases">
        <authorList>
            <person name="de Groot N.N."/>
        </authorList>
    </citation>
    <scope>NUCLEOTIDE SEQUENCE [LARGE SCALE GENOMIC DNA]</scope>
    <source>
        <strain evidence="1 2">CGMCC 4.6858</strain>
    </source>
</reference>
<evidence type="ECO:0000313" key="2">
    <source>
        <dbReference type="Proteomes" id="UP000199034"/>
    </source>
</evidence>
<evidence type="ECO:0000313" key="1">
    <source>
        <dbReference type="EMBL" id="SDC46103.1"/>
    </source>
</evidence>
<name>A0A1G6LS78_9ACTN</name>
<dbReference type="OrthoDB" id="2081253at2"/>
<dbReference type="EMBL" id="FMZM01000002">
    <property type="protein sequence ID" value="SDC46103.1"/>
    <property type="molecule type" value="Genomic_DNA"/>
</dbReference>
<dbReference type="RefSeq" id="WP_090851738.1">
    <property type="nucleotide sequence ID" value="NZ_FMZM01000002.1"/>
</dbReference>
<proteinExistence type="predicted"/>
<gene>
    <name evidence="1" type="ORF">SAMN05421872_102344</name>
</gene>
<dbReference type="Proteomes" id="UP000199034">
    <property type="component" value="Unassembled WGS sequence"/>
</dbReference>
<sequence length="139" mass="15029">MLAIDVDVSAGTELLQQIIDRLDNPRDALTVLGDLLGDYEREVFATDGFGTWATLDPATVRAKDCNRILVDTGEALRHLTGSPDISGESVTASGPSYLDYLRQGARGMPKRDATPTPTPAHLDDWAEGLLGSLVHGRRR</sequence>
<dbReference type="AlphaFoldDB" id="A0A1G6LS78"/>
<keyword evidence="2" id="KW-1185">Reference proteome</keyword>
<organism evidence="1 2">
    <name type="scientific">Nocardioides lianchengensis</name>
    <dbReference type="NCBI Taxonomy" id="1045774"/>
    <lineage>
        <taxon>Bacteria</taxon>
        <taxon>Bacillati</taxon>
        <taxon>Actinomycetota</taxon>
        <taxon>Actinomycetes</taxon>
        <taxon>Propionibacteriales</taxon>
        <taxon>Nocardioidaceae</taxon>
        <taxon>Nocardioides</taxon>
    </lineage>
</organism>